<dbReference type="InterPro" id="IPR043502">
    <property type="entry name" value="DNA/RNA_pol_sf"/>
</dbReference>
<keyword evidence="4" id="KW-1185">Reference proteome</keyword>
<sequence length="666" mass="75710">MEQHLLNKLKKLWDLWDIRVCVLFSLLLQVCLVVLAPFRQRSRNFVLHMSIWLAYLMADWIAAVTIGLITRSQVASDSCGPKGNEDLYAFWASILLLHLGGPDSITSFALEDNEFWLQHLFGLLLQVIGAGYSLYLTFPENKLWLLTILIFVVGTIKYAERTAALCLASLDRFGATALPKPYPGPDYKEAVAIYSTTRSVQVPEQTEITMGTNVGNYKDRKFALNLPSRSDDGIPPETGGLQVWRSKRGRIPSKRFPKSEYILLTEEGEPESFQEAVSHQEKEKWLQAMQDEMESLQKNHTYELVELPTGKKALKNKWVFKLKKDGSGRVVKHKARLVVKGFLQKKGIDFDEIFSPVVKMTSIRVIFGLVASLNLELEQMDVKTAFLHGDLHEEIYMEQPEGFEVSGKENLVCKLKKSLYDLKQAPRQWYKKFDSFMVSQGYKRTAADQCVYIQKFSGGNFIALLLYVDDMLIVGQDAMKISKLKKELSKSFDMKDLGPAQQILGMQIIRDRKNRRLWLSQEKYVERVIKRFNMDKAKPVSIPLANHFKLSKRLCPSSKEEIEEMASVPYSSAVGSLMYAMVCTRPDIAHAVGVMSRFLSNPGKKHWEAVKWILRYLKGTSKLCLCYGGGDPILEGYTDADMAGDPDNRKSTSGYLYTFARGAVSW</sequence>
<dbReference type="InterPro" id="IPR025315">
    <property type="entry name" value="DUF4220"/>
</dbReference>
<dbReference type="GeneID" id="125422629"/>
<protein>
    <submittedName>
        <fullName evidence="5">Retrovirus-related Pol polyprotein from transposon TNT 1-94</fullName>
    </submittedName>
</protein>
<feature type="transmembrane region" description="Helical" evidence="1">
    <location>
        <begin position="50"/>
        <end position="69"/>
    </location>
</feature>
<dbReference type="RefSeq" id="XP_060670975.1">
    <property type="nucleotide sequence ID" value="XM_060814992.1"/>
</dbReference>
<dbReference type="PANTHER" id="PTHR31325">
    <property type="entry name" value="OS01G0798800 PROTEIN-RELATED"/>
    <property type="match status" value="1"/>
</dbReference>
<evidence type="ECO:0000313" key="4">
    <source>
        <dbReference type="Proteomes" id="UP001652623"/>
    </source>
</evidence>
<keyword evidence="1" id="KW-1133">Transmembrane helix</keyword>
<dbReference type="Pfam" id="PF13968">
    <property type="entry name" value="DUF4220"/>
    <property type="match status" value="1"/>
</dbReference>
<feature type="transmembrane region" description="Helical" evidence="1">
    <location>
        <begin position="143"/>
        <end position="159"/>
    </location>
</feature>
<accession>A0ABM4A2M5</accession>
<dbReference type="SUPFAM" id="SSF56672">
    <property type="entry name" value="DNA/RNA polymerases"/>
    <property type="match status" value="1"/>
</dbReference>
<keyword evidence="1" id="KW-0472">Membrane</keyword>
<evidence type="ECO:0000259" key="2">
    <source>
        <dbReference type="Pfam" id="PF07727"/>
    </source>
</evidence>
<name>A0ABM4A2M5_ZIZJJ</name>
<evidence type="ECO:0000313" key="5">
    <source>
        <dbReference type="RefSeq" id="XP_060670975.1"/>
    </source>
</evidence>
<evidence type="ECO:0000256" key="1">
    <source>
        <dbReference type="SAM" id="Phobius"/>
    </source>
</evidence>
<dbReference type="Pfam" id="PF07727">
    <property type="entry name" value="RVT_2"/>
    <property type="match status" value="1"/>
</dbReference>
<organism evidence="4 5">
    <name type="scientific">Ziziphus jujuba</name>
    <name type="common">Chinese jujube</name>
    <name type="synonym">Ziziphus sativa</name>
    <dbReference type="NCBI Taxonomy" id="326968"/>
    <lineage>
        <taxon>Eukaryota</taxon>
        <taxon>Viridiplantae</taxon>
        <taxon>Streptophyta</taxon>
        <taxon>Embryophyta</taxon>
        <taxon>Tracheophyta</taxon>
        <taxon>Spermatophyta</taxon>
        <taxon>Magnoliopsida</taxon>
        <taxon>eudicotyledons</taxon>
        <taxon>Gunneridae</taxon>
        <taxon>Pentapetalae</taxon>
        <taxon>rosids</taxon>
        <taxon>fabids</taxon>
        <taxon>Rosales</taxon>
        <taxon>Rhamnaceae</taxon>
        <taxon>Paliureae</taxon>
        <taxon>Ziziphus</taxon>
    </lineage>
</organism>
<feature type="transmembrane region" description="Helical" evidence="1">
    <location>
        <begin position="20"/>
        <end position="38"/>
    </location>
</feature>
<proteinExistence type="predicted"/>
<evidence type="ECO:0000259" key="3">
    <source>
        <dbReference type="Pfam" id="PF13968"/>
    </source>
</evidence>
<feature type="domain" description="Reverse transcriptase Ty1/copia-type" evidence="2">
    <location>
        <begin position="299"/>
        <end position="544"/>
    </location>
</feature>
<reference evidence="5" key="1">
    <citation type="submission" date="2025-08" db="UniProtKB">
        <authorList>
            <consortium name="RefSeq"/>
        </authorList>
    </citation>
    <scope>IDENTIFICATION</scope>
    <source>
        <tissue evidence="5">Seedling</tissue>
    </source>
</reference>
<feature type="domain" description="DUF4220" evidence="3">
    <location>
        <begin position="52"/>
        <end position="203"/>
    </location>
</feature>
<keyword evidence="1" id="KW-0812">Transmembrane</keyword>
<feature type="transmembrane region" description="Helical" evidence="1">
    <location>
        <begin position="116"/>
        <end position="136"/>
    </location>
</feature>
<gene>
    <name evidence="5" type="primary">LOC125422629</name>
</gene>
<dbReference type="InterPro" id="IPR013103">
    <property type="entry name" value="RVT_2"/>
</dbReference>
<dbReference type="Proteomes" id="UP001652623">
    <property type="component" value="Chromosome 2"/>
</dbReference>